<evidence type="ECO:0000256" key="4">
    <source>
        <dbReference type="ARBA" id="ARBA00022881"/>
    </source>
</evidence>
<organism evidence="9 10">
    <name type="scientific">Candidatus Fimihabitans intestinipullorum</name>
    <dbReference type="NCBI Taxonomy" id="2840820"/>
    <lineage>
        <taxon>Bacteria</taxon>
        <taxon>Bacillati</taxon>
        <taxon>Mycoplasmatota</taxon>
        <taxon>Mycoplasmatota incertae sedis</taxon>
        <taxon>Candidatus Fimihabitans</taxon>
    </lineage>
</organism>
<dbReference type="InterPro" id="IPR035901">
    <property type="entry name" value="GIY-YIG_endonuc_sf"/>
</dbReference>
<dbReference type="Pfam" id="PF22920">
    <property type="entry name" value="UvrC_RNaseH"/>
    <property type="match status" value="1"/>
</dbReference>
<keyword evidence="3 6" id="KW-0228">DNA excision</keyword>
<dbReference type="InterPro" id="IPR001162">
    <property type="entry name" value="UvrC_RNase_H_dom"/>
</dbReference>
<dbReference type="InterPro" id="IPR000305">
    <property type="entry name" value="GIY-YIG_endonuc"/>
</dbReference>
<dbReference type="GO" id="GO:0003677">
    <property type="term" value="F:DNA binding"/>
    <property type="evidence" value="ECO:0007669"/>
    <property type="project" value="UniProtKB-UniRule"/>
</dbReference>
<sequence length="594" mass="69199">MVCMKQKLSLVPQKPGCYLMKNKDGVIIYVGKAKKLKNRLSSYFRGTHTGKTARLVSEIADFEYMVVGSETEAFILELNLIKKYDPKYNILLRDDKSYPYIELTEEAVPRLLVVRNINRKKNRHTKLYGPYPNVSAARSVVNLLNRMYPLRKCRTFQKKPCLYYHIGQCLGYCTYQVSKDKIDEMVRDIQRFLKGDHTLITEKIKSEMLAESMKMNYEKAQELKELLSYIETTLSKQKVEIQDDVDRDIFGYYEEKGYLSIQCFFVRGGKILERHSHIFPIVDEVGEELTRYIAKFYEKNVLLPKEILVPDQVDTELLESVLGVTVHVPIRGVKKNMVLMACDNAKIAMNEKFELIQKDEERTTLANQELQNILHLDHLDRIELFDNSNLFGSYNVSGMVVFVDGKPSKNDYRKFKITVDQNDDYGTMREVIYRRYFRVLKDGLTRPDLIIVDGGIGQMHVAREVLASLGMNIPVVGLKKDDHHATSKLLAFDPIVEIDINKRSNLFYYLERMQDEVHNYTIHYHKQIRSKGALESVLDHVEGIGEKRKKELLKRYRTTTKLKSLSVDELKEILPEKVAFNLYEFLQAMDEEKK</sequence>
<dbReference type="InterPro" id="IPR010994">
    <property type="entry name" value="RuvA_2-like"/>
</dbReference>
<dbReference type="Pfam" id="PF08459">
    <property type="entry name" value="UvrC_RNaseH_dom"/>
    <property type="match status" value="1"/>
</dbReference>
<protein>
    <recommendedName>
        <fullName evidence="6">UvrABC system protein C</fullName>
        <shortName evidence="6">Protein UvrC</shortName>
    </recommendedName>
    <alternativeName>
        <fullName evidence="6">Excinuclease ABC subunit C</fullName>
    </alternativeName>
</protein>
<gene>
    <name evidence="6 9" type="primary">uvrC</name>
    <name evidence="9" type="ORF">IAD49_04565</name>
</gene>
<feature type="domain" description="GIY-YIG" evidence="7">
    <location>
        <begin position="13"/>
        <end position="90"/>
    </location>
</feature>
<dbReference type="AlphaFoldDB" id="A0A9D1HUL1"/>
<comment type="subunit">
    <text evidence="6">Interacts with UvrB in an incision complex.</text>
</comment>
<evidence type="ECO:0000256" key="3">
    <source>
        <dbReference type="ARBA" id="ARBA00022769"/>
    </source>
</evidence>
<dbReference type="Pfam" id="PF01541">
    <property type="entry name" value="GIY-YIG"/>
    <property type="match status" value="1"/>
</dbReference>
<comment type="caution">
    <text evidence="9">The sequence shown here is derived from an EMBL/GenBank/DDBJ whole genome shotgun (WGS) entry which is preliminary data.</text>
</comment>
<comment type="function">
    <text evidence="6">The UvrABC repair system catalyzes the recognition and processing of DNA lesions. UvrC both incises the 5' and 3' sides of the lesion. The N-terminal half is responsible for the 3' incision and the C-terminal half is responsible for the 5' incision.</text>
</comment>
<comment type="subcellular location">
    <subcellularLocation>
        <location evidence="6">Cytoplasm</location>
    </subcellularLocation>
</comment>
<dbReference type="Gene3D" id="3.40.1440.10">
    <property type="entry name" value="GIY-YIG endonuclease"/>
    <property type="match status" value="1"/>
</dbReference>
<dbReference type="GO" id="GO:0009381">
    <property type="term" value="F:excinuclease ABC activity"/>
    <property type="evidence" value="ECO:0007669"/>
    <property type="project" value="UniProtKB-UniRule"/>
</dbReference>
<dbReference type="InterPro" id="IPR004791">
    <property type="entry name" value="UvrC"/>
</dbReference>
<accession>A0A9D1HUL1</accession>
<dbReference type="GO" id="GO:0005737">
    <property type="term" value="C:cytoplasm"/>
    <property type="evidence" value="ECO:0007669"/>
    <property type="project" value="UniProtKB-SubCell"/>
</dbReference>
<dbReference type="NCBIfam" id="TIGR00194">
    <property type="entry name" value="uvrC"/>
    <property type="match status" value="1"/>
</dbReference>
<evidence type="ECO:0000313" key="9">
    <source>
        <dbReference type="EMBL" id="HIU22834.1"/>
    </source>
</evidence>
<dbReference type="Gene3D" id="3.30.420.340">
    <property type="entry name" value="UvrC, RNAse H endonuclease domain"/>
    <property type="match status" value="1"/>
</dbReference>
<dbReference type="EMBL" id="DVML01000025">
    <property type="protein sequence ID" value="HIU22834.1"/>
    <property type="molecule type" value="Genomic_DNA"/>
</dbReference>
<dbReference type="PANTHER" id="PTHR30562:SF1">
    <property type="entry name" value="UVRABC SYSTEM PROTEIN C"/>
    <property type="match status" value="1"/>
</dbReference>
<dbReference type="PROSITE" id="PS50164">
    <property type="entry name" value="GIY_YIG"/>
    <property type="match status" value="1"/>
</dbReference>
<dbReference type="PANTHER" id="PTHR30562">
    <property type="entry name" value="UVRC/OXIDOREDUCTASE"/>
    <property type="match status" value="1"/>
</dbReference>
<evidence type="ECO:0000313" key="10">
    <source>
        <dbReference type="Proteomes" id="UP000824087"/>
    </source>
</evidence>
<dbReference type="GO" id="GO:0009432">
    <property type="term" value="P:SOS response"/>
    <property type="evidence" value="ECO:0007669"/>
    <property type="project" value="UniProtKB-UniRule"/>
</dbReference>
<dbReference type="SUPFAM" id="SSF82771">
    <property type="entry name" value="GIY-YIG endonuclease"/>
    <property type="match status" value="1"/>
</dbReference>
<keyword evidence="6" id="KW-0742">SOS response</keyword>
<evidence type="ECO:0000256" key="1">
    <source>
        <dbReference type="ARBA" id="ARBA00022490"/>
    </source>
</evidence>
<comment type="similarity">
    <text evidence="6">Belongs to the UvrC family.</text>
</comment>
<keyword evidence="4 6" id="KW-0267">Excision nuclease</keyword>
<dbReference type="Proteomes" id="UP000824087">
    <property type="component" value="Unassembled WGS sequence"/>
</dbReference>
<dbReference type="FunFam" id="3.40.1440.10:FF:000001">
    <property type="entry name" value="UvrABC system protein C"/>
    <property type="match status" value="1"/>
</dbReference>
<dbReference type="GO" id="GO:0009380">
    <property type="term" value="C:excinuclease repair complex"/>
    <property type="evidence" value="ECO:0007669"/>
    <property type="project" value="InterPro"/>
</dbReference>
<keyword evidence="5 6" id="KW-0234">DNA repair</keyword>
<dbReference type="GO" id="GO:0006289">
    <property type="term" value="P:nucleotide-excision repair"/>
    <property type="evidence" value="ECO:0007669"/>
    <property type="project" value="UniProtKB-UniRule"/>
</dbReference>
<dbReference type="InterPro" id="IPR038476">
    <property type="entry name" value="UvrC_RNase_H_dom_sf"/>
</dbReference>
<evidence type="ECO:0000259" key="7">
    <source>
        <dbReference type="PROSITE" id="PS50164"/>
    </source>
</evidence>
<dbReference type="SUPFAM" id="SSF47781">
    <property type="entry name" value="RuvA domain 2-like"/>
    <property type="match status" value="1"/>
</dbReference>
<name>A0A9D1HUL1_9BACT</name>
<evidence type="ECO:0000256" key="5">
    <source>
        <dbReference type="ARBA" id="ARBA00023204"/>
    </source>
</evidence>
<dbReference type="InterPro" id="IPR050066">
    <property type="entry name" value="UvrABC_protein_C"/>
</dbReference>
<dbReference type="Gene3D" id="1.10.150.20">
    <property type="entry name" value="5' to 3' exonuclease, C-terminal subdomain"/>
    <property type="match status" value="1"/>
</dbReference>
<dbReference type="CDD" id="cd10434">
    <property type="entry name" value="GIY-YIG_UvrC_Cho"/>
    <property type="match status" value="1"/>
</dbReference>
<feature type="domain" description="UvrC family homology region profile" evidence="8">
    <location>
        <begin position="249"/>
        <end position="466"/>
    </location>
</feature>
<reference evidence="9" key="1">
    <citation type="submission" date="2020-10" db="EMBL/GenBank/DDBJ databases">
        <authorList>
            <person name="Gilroy R."/>
        </authorList>
    </citation>
    <scope>NUCLEOTIDE SEQUENCE</scope>
    <source>
        <strain evidence="9">CHK197-8231</strain>
    </source>
</reference>
<keyword evidence="1 6" id="KW-0963">Cytoplasm</keyword>
<proteinExistence type="inferred from homology"/>
<reference evidence="9" key="2">
    <citation type="journal article" date="2021" name="PeerJ">
        <title>Extensive microbial diversity within the chicken gut microbiome revealed by metagenomics and culture.</title>
        <authorList>
            <person name="Gilroy R."/>
            <person name="Ravi A."/>
            <person name="Getino M."/>
            <person name="Pursley I."/>
            <person name="Horton D.L."/>
            <person name="Alikhan N.F."/>
            <person name="Baker D."/>
            <person name="Gharbi K."/>
            <person name="Hall N."/>
            <person name="Watson M."/>
            <person name="Adriaenssens E.M."/>
            <person name="Foster-Nyarko E."/>
            <person name="Jarju S."/>
            <person name="Secka A."/>
            <person name="Antonio M."/>
            <person name="Oren A."/>
            <person name="Chaudhuri R.R."/>
            <person name="La Ragione R."/>
            <person name="Hildebrand F."/>
            <person name="Pallen M.J."/>
        </authorList>
    </citation>
    <scope>NUCLEOTIDE SEQUENCE</scope>
    <source>
        <strain evidence="9">CHK197-8231</strain>
    </source>
</reference>
<dbReference type="PROSITE" id="PS50165">
    <property type="entry name" value="UVRC"/>
    <property type="match status" value="1"/>
</dbReference>
<keyword evidence="2 6" id="KW-0227">DNA damage</keyword>
<dbReference type="SMART" id="SM00465">
    <property type="entry name" value="GIYc"/>
    <property type="match status" value="1"/>
</dbReference>
<evidence type="ECO:0000256" key="6">
    <source>
        <dbReference type="HAMAP-Rule" id="MF_00203"/>
    </source>
</evidence>
<evidence type="ECO:0000259" key="8">
    <source>
        <dbReference type="PROSITE" id="PS50165"/>
    </source>
</evidence>
<dbReference type="InterPro" id="IPR036876">
    <property type="entry name" value="UVR_dom_sf"/>
</dbReference>
<dbReference type="InterPro" id="IPR047296">
    <property type="entry name" value="GIY-YIG_UvrC_Cho"/>
</dbReference>
<dbReference type="SUPFAM" id="SSF46600">
    <property type="entry name" value="C-terminal UvrC-binding domain of UvrB"/>
    <property type="match status" value="1"/>
</dbReference>
<evidence type="ECO:0000256" key="2">
    <source>
        <dbReference type="ARBA" id="ARBA00022763"/>
    </source>
</evidence>
<dbReference type="HAMAP" id="MF_00203">
    <property type="entry name" value="UvrC"/>
    <property type="match status" value="1"/>
</dbReference>